<evidence type="ECO:0000313" key="2">
    <source>
        <dbReference type="EMBL" id="CAG8471090.1"/>
    </source>
</evidence>
<keyword evidence="3" id="KW-1185">Reference proteome</keyword>
<feature type="compositionally biased region" description="Basic and acidic residues" evidence="1">
    <location>
        <begin position="15"/>
        <end position="30"/>
    </location>
</feature>
<sequence length="46" mass="5222">MTQRPGQVETNGIRVENKGNELPGDVKENCRNSSTRSNEKLEDFSR</sequence>
<dbReference type="EMBL" id="CAJVPY010000408">
    <property type="protein sequence ID" value="CAG8471090.1"/>
    <property type="molecule type" value="Genomic_DNA"/>
</dbReference>
<dbReference type="AlphaFoldDB" id="A0A9N8Z451"/>
<reference evidence="2" key="1">
    <citation type="submission" date="2021-06" db="EMBL/GenBank/DDBJ databases">
        <authorList>
            <person name="Kallberg Y."/>
            <person name="Tangrot J."/>
            <person name="Rosling A."/>
        </authorList>
    </citation>
    <scope>NUCLEOTIDE SEQUENCE</scope>
    <source>
        <strain evidence="2">MA453B</strain>
    </source>
</reference>
<gene>
    <name evidence="2" type="ORF">DERYTH_LOCUS1461</name>
</gene>
<evidence type="ECO:0000256" key="1">
    <source>
        <dbReference type="SAM" id="MobiDB-lite"/>
    </source>
</evidence>
<evidence type="ECO:0000313" key="3">
    <source>
        <dbReference type="Proteomes" id="UP000789405"/>
    </source>
</evidence>
<feature type="compositionally biased region" description="Polar residues" evidence="1">
    <location>
        <begin position="1"/>
        <end position="10"/>
    </location>
</feature>
<proteinExistence type="predicted"/>
<feature type="compositionally biased region" description="Basic and acidic residues" evidence="1">
    <location>
        <begin position="37"/>
        <end position="46"/>
    </location>
</feature>
<name>A0A9N8Z451_9GLOM</name>
<organism evidence="2 3">
    <name type="scientific">Dentiscutata erythropus</name>
    <dbReference type="NCBI Taxonomy" id="1348616"/>
    <lineage>
        <taxon>Eukaryota</taxon>
        <taxon>Fungi</taxon>
        <taxon>Fungi incertae sedis</taxon>
        <taxon>Mucoromycota</taxon>
        <taxon>Glomeromycotina</taxon>
        <taxon>Glomeromycetes</taxon>
        <taxon>Diversisporales</taxon>
        <taxon>Gigasporaceae</taxon>
        <taxon>Dentiscutata</taxon>
    </lineage>
</organism>
<comment type="caution">
    <text evidence="2">The sequence shown here is derived from an EMBL/GenBank/DDBJ whole genome shotgun (WGS) entry which is preliminary data.</text>
</comment>
<feature type="region of interest" description="Disordered" evidence="1">
    <location>
        <begin position="1"/>
        <end position="46"/>
    </location>
</feature>
<dbReference type="Proteomes" id="UP000789405">
    <property type="component" value="Unassembled WGS sequence"/>
</dbReference>
<accession>A0A9N8Z451</accession>
<protein>
    <submittedName>
        <fullName evidence="2">15058_t:CDS:1</fullName>
    </submittedName>
</protein>